<dbReference type="KEGG" id="ehx:EMIHUDRAFT_228119"/>
<dbReference type="GeneID" id="17280120"/>
<dbReference type="RefSeq" id="XP_005787279.1">
    <property type="nucleotide sequence ID" value="XM_005787222.1"/>
</dbReference>
<evidence type="ECO:0000313" key="2">
    <source>
        <dbReference type="EnsemblProtists" id="EOD34850"/>
    </source>
</evidence>
<dbReference type="HOGENOM" id="CLU_1542914_0_0_1"/>
<evidence type="ECO:0000313" key="3">
    <source>
        <dbReference type="Proteomes" id="UP000013827"/>
    </source>
</evidence>
<proteinExistence type="predicted"/>
<dbReference type="PaxDb" id="2903-EOD34850"/>
<organism evidence="2 3">
    <name type="scientific">Emiliania huxleyi (strain CCMP1516)</name>
    <dbReference type="NCBI Taxonomy" id="280463"/>
    <lineage>
        <taxon>Eukaryota</taxon>
        <taxon>Haptista</taxon>
        <taxon>Haptophyta</taxon>
        <taxon>Prymnesiophyceae</taxon>
        <taxon>Isochrysidales</taxon>
        <taxon>Noelaerhabdaceae</taxon>
        <taxon>Emiliania</taxon>
    </lineage>
</organism>
<dbReference type="Proteomes" id="UP000013827">
    <property type="component" value="Unassembled WGS sequence"/>
</dbReference>
<reference evidence="3" key="1">
    <citation type="journal article" date="2013" name="Nature">
        <title>Pan genome of the phytoplankton Emiliania underpins its global distribution.</title>
        <authorList>
            <person name="Read B.A."/>
            <person name="Kegel J."/>
            <person name="Klute M.J."/>
            <person name="Kuo A."/>
            <person name="Lefebvre S.C."/>
            <person name="Maumus F."/>
            <person name="Mayer C."/>
            <person name="Miller J."/>
            <person name="Monier A."/>
            <person name="Salamov A."/>
            <person name="Young J."/>
            <person name="Aguilar M."/>
            <person name="Claverie J.M."/>
            <person name="Frickenhaus S."/>
            <person name="Gonzalez K."/>
            <person name="Herman E.K."/>
            <person name="Lin Y.C."/>
            <person name="Napier J."/>
            <person name="Ogata H."/>
            <person name="Sarno A.F."/>
            <person name="Shmutz J."/>
            <person name="Schroeder D."/>
            <person name="de Vargas C."/>
            <person name="Verret F."/>
            <person name="von Dassow P."/>
            <person name="Valentin K."/>
            <person name="Van de Peer Y."/>
            <person name="Wheeler G."/>
            <person name="Dacks J.B."/>
            <person name="Delwiche C.F."/>
            <person name="Dyhrman S.T."/>
            <person name="Glockner G."/>
            <person name="John U."/>
            <person name="Richards T."/>
            <person name="Worden A.Z."/>
            <person name="Zhang X."/>
            <person name="Grigoriev I.V."/>
            <person name="Allen A.E."/>
            <person name="Bidle K."/>
            <person name="Borodovsky M."/>
            <person name="Bowler C."/>
            <person name="Brownlee C."/>
            <person name="Cock J.M."/>
            <person name="Elias M."/>
            <person name="Gladyshev V.N."/>
            <person name="Groth M."/>
            <person name="Guda C."/>
            <person name="Hadaegh A."/>
            <person name="Iglesias-Rodriguez M.D."/>
            <person name="Jenkins J."/>
            <person name="Jones B.M."/>
            <person name="Lawson T."/>
            <person name="Leese F."/>
            <person name="Lindquist E."/>
            <person name="Lobanov A."/>
            <person name="Lomsadze A."/>
            <person name="Malik S.B."/>
            <person name="Marsh M.E."/>
            <person name="Mackinder L."/>
            <person name="Mock T."/>
            <person name="Mueller-Roeber B."/>
            <person name="Pagarete A."/>
            <person name="Parker M."/>
            <person name="Probert I."/>
            <person name="Quesneville H."/>
            <person name="Raines C."/>
            <person name="Rensing S.A."/>
            <person name="Riano-Pachon D.M."/>
            <person name="Richier S."/>
            <person name="Rokitta S."/>
            <person name="Shiraiwa Y."/>
            <person name="Soanes D.M."/>
            <person name="van der Giezen M."/>
            <person name="Wahlund T.M."/>
            <person name="Williams B."/>
            <person name="Wilson W."/>
            <person name="Wolfe G."/>
            <person name="Wurch L.L."/>
        </authorList>
    </citation>
    <scope>NUCLEOTIDE SEQUENCE</scope>
</reference>
<sequence>MHDDTDQNGARLRPTVPTPDHVDRMVRPGVRSIVRYLGDRLGGSQAIAVWRALEKESANHSSLGRQLLQVLGKRLRGSPAEAQARLMDYARALIDPQFSGLRAVAERLHASDKSTARALEERAAKLDTEYVELLLLDLLDTALAAAVAKDGPFKLPGERPVALDVICSHRGTQR</sequence>
<reference evidence="2" key="2">
    <citation type="submission" date="2024-10" db="UniProtKB">
        <authorList>
            <consortium name="EnsemblProtists"/>
        </authorList>
    </citation>
    <scope>IDENTIFICATION</scope>
</reference>
<accession>A0A0D3KGG5</accession>
<name>A0A0D3KGG5_EMIH1</name>
<dbReference type="EnsemblProtists" id="EOD34850">
    <property type="protein sequence ID" value="EOD34850"/>
    <property type="gene ID" value="EMIHUDRAFT_228119"/>
</dbReference>
<evidence type="ECO:0000256" key="1">
    <source>
        <dbReference type="SAM" id="MobiDB-lite"/>
    </source>
</evidence>
<dbReference type="AlphaFoldDB" id="A0A0D3KGG5"/>
<keyword evidence="3" id="KW-1185">Reference proteome</keyword>
<feature type="region of interest" description="Disordered" evidence="1">
    <location>
        <begin position="1"/>
        <end position="21"/>
    </location>
</feature>
<protein>
    <submittedName>
        <fullName evidence="2">Uncharacterized protein</fullName>
    </submittedName>
</protein>